<evidence type="ECO:0000313" key="1">
    <source>
        <dbReference type="EMBL" id="KAJ3834009.1"/>
    </source>
</evidence>
<name>A0AA38P0G8_9AGAR</name>
<protein>
    <submittedName>
        <fullName evidence="1">Uncharacterized protein</fullName>
    </submittedName>
</protein>
<dbReference type="EMBL" id="MU806597">
    <property type="protein sequence ID" value="KAJ3834009.1"/>
    <property type="molecule type" value="Genomic_DNA"/>
</dbReference>
<reference evidence="1" key="1">
    <citation type="submission" date="2022-08" db="EMBL/GenBank/DDBJ databases">
        <authorList>
            <consortium name="DOE Joint Genome Institute"/>
            <person name="Min B."/>
            <person name="Riley R."/>
            <person name="Sierra-Patev S."/>
            <person name="Naranjo-Ortiz M."/>
            <person name="Looney B."/>
            <person name="Konkel Z."/>
            <person name="Slot J.C."/>
            <person name="Sakamoto Y."/>
            <person name="Steenwyk J.L."/>
            <person name="Rokas A."/>
            <person name="Carro J."/>
            <person name="Camarero S."/>
            <person name="Ferreira P."/>
            <person name="Molpeceres G."/>
            <person name="Ruiz-Duenas F.J."/>
            <person name="Serrano A."/>
            <person name="Henrissat B."/>
            <person name="Drula E."/>
            <person name="Hughes K.W."/>
            <person name="Mata J.L."/>
            <person name="Ishikawa N.K."/>
            <person name="Vargas-Isla R."/>
            <person name="Ushijima S."/>
            <person name="Smith C.A."/>
            <person name="Ahrendt S."/>
            <person name="Andreopoulos W."/>
            <person name="He G."/>
            <person name="Labutti K."/>
            <person name="Lipzen A."/>
            <person name="Ng V."/>
            <person name="Sandor L."/>
            <person name="Barry K."/>
            <person name="Martinez A.T."/>
            <person name="Xiao Y."/>
            <person name="Gibbons J.G."/>
            <person name="Terashima K."/>
            <person name="Hibbett D.S."/>
            <person name="Grigoriev I.V."/>
        </authorList>
    </citation>
    <scope>NUCLEOTIDE SEQUENCE</scope>
    <source>
        <strain evidence="1">TFB9207</strain>
    </source>
</reference>
<gene>
    <name evidence="1" type="ORF">F5878DRAFT_697659</name>
</gene>
<keyword evidence="2" id="KW-1185">Reference proteome</keyword>
<evidence type="ECO:0000313" key="2">
    <source>
        <dbReference type="Proteomes" id="UP001163846"/>
    </source>
</evidence>
<dbReference type="Proteomes" id="UP001163846">
    <property type="component" value="Unassembled WGS sequence"/>
</dbReference>
<sequence length="163" mass="18491">MEPEKRSLSLWRDAGESSPTARVELWSPYRQFFQIHGYYTLWNVSRDFAHVPPNDNPRAPNGFSYENEYSANARRICYTASPIHFPAHTMDNGDVMIALLSDGVVDSNCLKVLRSIATGKNAGIAELNRLRDELPTEILRASIKQPDYYDLTDKFDADYASPS</sequence>
<comment type="caution">
    <text evidence="1">The sequence shown here is derived from an EMBL/GenBank/DDBJ whole genome shotgun (WGS) entry which is preliminary data.</text>
</comment>
<proteinExistence type="predicted"/>
<dbReference type="AlphaFoldDB" id="A0AA38P0G8"/>
<accession>A0AA38P0G8</accession>
<organism evidence="1 2">
    <name type="scientific">Lentinula raphanica</name>
    <dbReference type="NCBI Taxonomy" id="153919"/>
    <lineage>
        <taxon>Eukaryota</taxon>
        <taxon>Fungi</taxon>
        <taxon>Dikarya</taxon>
        <taxon>Basidiomycota</taxon>
        <taxon>Agaricomycotina</taxon>
        <taxon>Agaricomycetes</taxon>
        <taxon>Agaricomycetidae</taxon>
        <taxon>Agaricales</taxon>
        <taxon>Marasmiineae</taxon>
        <taxon>Omphalotaceae</taxon>
        <taxon>Lentinula</taxon>
    </lineage>
</organism>